<protein>
    <recommendedName>
        <fullName evidence="9">N-alpha-acetyltransferase 35, NatC auxiliary subunit</fullName>
    </recommendedName>
</protein>
<comment type="subcellular location">
    <subcellularLocation>
        <location evidence="1">Cytoplasm</location>
    </subcellularLocation>
</comment>
<gene>
    <name evidence="7" type="ORF">EVOR1521_LOCUS29587</name>
</gene>
<evidence type="ECO:0000259" key="5">
    <source>
        <dbReference type="Pfam" id="PF04112"/>
    </source>
</evidence>
<accession>A0AA36JLZ1</accession>
<organism evidence="7 8">
    <name type="scientific">Effrenium voratum</name>
    <dbReference type="NCBI Taxonomy" id="2562239"/>
    <lineage>
        <taxon>Eukaryota</taxon>
        <taxon>Sar</taxon>
        <taxon>Alveolata</taxon>
        <taxon>Dinophyceae</taxon>
        <taxon>Suessiales</taxon>
        <taxon>Symbiodiniaceae</taxon>
        <taxon>Effrenium</taxon>
    </lineage>
</organism>
<feature type="compositionally biased region" description="Basic residues" evidence="4">
    <location>
        <begin position="18"/>
        <end position="31"/>
    </location>
</feature>
<reference evidence="7" key="1">
    <citation type="submission" date="2023-08" db="EMBL/GenBank/DDBJ databases">
        <authorList>
            <person name="Chen Y."/>
            <person name="Shah S."/>
            <person name="Dougan E. K."/>
            <person name="Thang M."/>
            <person name="Chan C."/>
        </authorList>
    </citation>
    <scope>NUCLEOTIDE SEQUENCE</scope>
</reference>
<keyword evidence="8" id="KW-1185">Reference proteome</keyword>
<evidence type="ECO:0000256" key="4">
    <source>
        <dbReference type="SAM" id="MobiDB-lite"/>
    </source>
</evidence>
<sequence>MPEDEEEEEELEDGKGDTKKKKPRKKKKKKKSQEDEEPDEAPLNYWPAPEGLDLDRPPGQNEEWVDITSLCDLAVSGMNLGEMVESPSFRLYDAMSAIEIMDPKMDTGYKSHEDMTLERAEKLGLVSAPSPEVLTGVMDHLLMYYLLWLDGHTIIQTCFSCLYLQDLPRLLAIPALGSFVDAFLIACQSARDAITCAGVYDDEDFMPTMFGVDLQACVFSSDWQKANEKLKSEQDRLVAEGCEAAALRLNFMGKYMSALVSLMARVPNVASAKAHLAKCSQLLPRLAASATEPSDAVKQRFDASSQRKLLVPGPPRTVEPIEDPKVVFRMWTSHVNELVECCSAQTRHLNDLLQGVIKQKDLVSAQEKPNVLSRSMAQLVFDQSFVRRSLQEILELFLFPPEALQHCRKQAEPFLQRCESMFLHLLKLAHLNVARRFRRLAHVFPDFNELQHEAWRLDEALKSTFGANLLYNRPSWVFIMEYALQAMISKLLLGFQLELYEEAEFHMIYWYVDYLFGLRIYNLNEVYYAKENTGKKKSGARPKDAGVSGKGNRPRNPPAHLLFLEATQSTVRGLFRLLAFCLCQNLLPAPKSGANLCQRFVLRFRSLEMFRLPHLPSFQDFEQSAALAQDPAERKQVLTAAQSSFAEAAQLLEKAHALKEDLGEQPKSLKRVVVANQLGITQLLRCTENGMQELSGKKVTAETSHHTDFVSIQVVDKPKEGK</sequence>
<proteinExistence type="inferred from homology"/>
<name>A0AA36JLZ1_9DINO</name>
<dbReference type="InterPro" id="IPR057983">
    <property type="entry name" value="NAA35-like_N"/>
</dbReference>
<dbReference type="GO" id="GO:0031417">
    <property type="term" value="C:NatC complex"/>
    <property type="evidence" value="ECO:0007669"/>
    <property type="project" value="InterPro"/>
</dbReference>
<dbReference type="Pfam" id="PF04112">
    <property type="entry name" value="Mak10"/>
    <property type="match status" value="1"/>
</dbReference>
<evidence type="ECO:0000313" key="8">
    <source>
        <dbReference type="Proteomes" id="UP001178507"/>
    </source>
</evidence>
<feature type="region of interest" description="Disordered" evidence="4">
    <location>
        <begin position="1"/>
        <end position="61"/>
    </location>
</feature>
<dbReference type="EMBL" id="CAUJNA010003702">
    <property type="protein sequence ID" value="CAJ1408027.1"/>
    <property type="molecule type" value="Genomic_DNA"/>
</dbReference>
<feature type="compositionally biased region" description="Acidic residues" evidence="4">
    <location>
        <begin position="1"/>
        <end position="12"/>
    </location>
</feature>
<dbReference type="PANTHER" id="PTHR21373:SF0">
    <property type="entry name" value="N-ALPHA-ACETYLTRANSFERASE 35, NATC AUXILIARY SUBUNIT"/>
    <property type="match status" value="1"/>
</dbReference>
<comment type="caution">
    <text evidence="7">The sequence shown here is derived from an EMBL/GenBank/DDBJ whole genome shotgun (WGS) entry which is preliminary data.</text>
</comment>
<comment type="similarity">
    <text evidence="2">Belongs to the MAK10 family.</text>
</comment>
<evidence type="ECO:0000256" key="2">
    <source>
        <dbReference type="ARBA" id="ARBA00006289"/>
    </source>
</evidence>
<evidence type="ECO:0000259" key="6">
    <source>
        <dbReference type="Pfam" id="PF25789"/>
    </source>
</evidence>
<dbReference type="Pfam" id="PF25789">
    <property type="entry name" value="TPR_NAA35"/>
    <property type="match status" value="1"/>
</dbReference>
<dbReference type="AlphaFoldDB" id="A0AA36JLZ1"/>
<dbReference type="Proteomes" id="UP001178507">
    <property type="component" value="Unassembled WGS sequence"/>
</dbReference>
<evidence type="ECO:0000256" key="3">
    <source>
        <dbReference type="ARBA" id="ARBA00022490"/>
    </source>
</evidence>
<evidence type="ECO:0008006" key="9">
    <source>
        <dbReference type="Google" id="ProtNLM"/>
    </source>
</evidence>
<feature type="domain" description="NAA35-like N-terminal" evidence="5">
    <location>
        <begin position="81"/>
        <end position="167"/>
    </location>
</feature>
<feature type="domain" description="NAA35-like TPR repeats" evidence="6">
    <location>
        <begin position="346"/>
        <end position="710"/>
    </location>
</feature>
<dbReference type="InterPro" id="IPR057982">
    <property type="entry name" value="TPR_NAA35"/>
</dbReference>
<keyword evidence="3" id="KW-0963">Cytoplasm</keyword>
<dbReference type="PANTHER" id="PTHR21373">
    <property type="entry name" value="GLUCOSE REPRESSIBLE PROTEIN MAK10"/>
    <property type="match status" value="1"/>
</dbReference>
<evidence type="ECO:0000313" key="7">
    <source>
        <dbReference type="EMBL" id="CAJ1408027.1"/>
    </source>
</evidence>
<evidence type="ECO:0000256" key="1">
    <source>
        <dbReference type="ARBA" id="ARBA00004496"/>
    </source>
</evidence>
<feature type="region of interest" description="Disordered" evidence="4">
    <location>
        <begin position="535"/>
        <end position="554"/>
    </location>
</feature>
<dbReference type="InterPro" id="IPR007244">
    <property type="entry name" value="Naa35_N"/>
</dbReference>